<keyword evidence="2" id="KW-1185">Reference proteome</keyword>
<sequence>MGRSRSCKPGRPGCRTRCYVWPHTRKGERMESWAGARFLWLGDGLIARTFNEALSSRM</sequence>
<dbReference type="AlphaFoldDB" id="A0A166DBS6"/>
<dbReference type="Proteomes" id="UP000076532">
    <property type="component" value="Unassembled WGS sequence"/>
</dbReference>
<organism evidence="1 2">
    <name type="scientific">Athelia psychrophila</name>
    <dbReference type="NCBI Taxonomy" id="1759441"/>
    <lineage>
        <taxon>Eukaryota</taxon>
        <taxon>Fungi</taxon>
        <taxon>Dikarya</taxon>
        <taxon>Basidiomycota</taxon>
        <taxon>Agaricomycotina</taxon>
        <taxon>Agaricomycetes</taxon>
        <taxon>Agaricomycetidae</taxon>
        <taxon>Atheliales</taxon>
        <taxon>Atheliaceae</taxon>
        <taxon>Athelia</taxon>
    </lineage>
</organism>
<evidence type="ECO:0000313" key="2">
    <source>
        <dbReference type="Proteomes" id="UP000076532"/>
    </source>
</evidence>
<gene>
    <name evidence="1" type="ORF">FIBSPDRAFT_868217</name>
</gene>
<protein>
    <submittedName>
        <fullName evidence="1">Uncharacterized protein</fullName>
    </submittedName>
</protein>
<dbReference type="EMBL" id="KV417616">
    <property type="protein sequence ID" value="KZP14537.1"/>
    <property type="molecule type" value="Genomic_DNA"/>
</dbReference>
<accession>A0A166DBS6</accession>
<feature type="non-terminal residue" evidence="1">
    <location>
        <position position="58"/>
    </location>
</feature>
<evidence type="ECO:0000313" key="1">
    <source>
        <dbReference type="EMBL" id="KZP14537.1"/>
    </source>
</evidence>
<proteinExistence type="predicted"/>
<reference evidence="1 2" key="1">
    <citation type="journal article" date="2016" name="Mol. Biol. Evol.">
        <title>Comparative Genomics of Early-Diverging Mushroom-Forming Fungi Provides Insights into the Origins of Lignocellulose Decay Capabilities.</title>
        <authorList>
            <person name="Nagy L.G."/>
            <person name="Riley R."/>
            <person name="Tritt A."/>
            <person name="Adam C."/>
            <person name="Daum C."/>
            <person name="Floudas D."/>
            <person name="Sun H."/>
            <person name="Yadav J.S."/>
            <person name="Pangilinan J."/>
            <person name="Larsson K.H."/>
            <person name="Matsuura K."/>
            <person name="Barry K."/>
            <person name="Labutti K."/>
            <person name="Kuo R."/>
            <person name="Ohm R.A."/>
            <person name="Bhattacharya S.S."/>
            <person name="Shirouzu T."/>
            <person name="Yoshinaga Y."/>
            <person name="Martin F.M."/>
            <person name="Grigoriev I.V."/>
            <person name="Hibbett D.S."/>
        </authorList>
    </citation>
    <scope>NUCLEOTIDE SEQUENCE [LARGE SCALE GENOMIC DNA]</scope>
    <source>
        <strain evidence="1 2">CBS 109695</strain>
    </source>
</reference>
<name>A0A166DBS6_9AGAM</name>